<name>A0A3D9UNT9_9MICO</name>
<dbReference type="OrthoDB" id="3215466at2"/>
<dbReference type="RefSeq" id="WP_115922131.1">
    <property type="nucleotide sequence ID" value="NZ_QTUA01000001.1"/>
</dbReference>
<dbReference type="InterPro" id="IPR050275">
    <property type="entry name" value="PGM_Phosphatase"/>
</dbReference>
<accession>A0A3D9UNT9</accession>
<dbReference type="InterPro" id="IPR029033">
    <property type="entry name" value="His_PPase_superfam"/>
</dbReference>
<proteinExistence type="predicted"/>
<dbReference type="SUPFAM" id="SSF53254">
    <property type="entry name" value="Phosphoglycerate mutase-like"/>
    <property type="match status" value="1"/>
</dbReference>
<dbReference type="PANTHER" id="PTHR48100">
    <property type="entry name" value="BROAD-SPECIFICITY PHOSPHATASE YOR283W-RELATED"/>
    <property type="match status" value="1"/>
</dbReference>
<dbReference type="AlphaFoldDB" id="A0A3D9UNT9"/>
<keyword evidence="2" id="KW-1185">Reference proteome</keyword>
<dbReference type="SMART" id="SM00855">
    <property type="entry name" value="PGAM"/>
    <property type="match status" value="1"/>
</dbReference>
<evidence type="ECO:0000313" key="2">
    <source>
        <dbReference type="Proteomes" id="UP000256253"/>
    </source>
</evidence>
<dbReference type="CDD" id="cd07067">
    <property type="entry name" value="HP_PGM_like"/>
    <property type="match status" value="1"/>
</dbReference>
<dbReference type="PANTHER" id="PTHR48100:SF51">
    <property type="entry name" value="PHOSPHOGLYCERATE MUTASE"/>
    <property type="match status" value="1"/>
</dbReference>
<dbReference type="GO" id="GO:0005737">
    <property type="term" value="C:cytoplasm"/>
    <property type="evidence" value="ECO:0007669"/>
    <property type="project" value="TreeGrafter"/>
</dbReference>
<gene>
    <name evidence="1" type="ORF">DFJ65_1086</name>
</gene>
<dbReference type="GO" id="GO:0016791">
    <property type="term" value="F:phosphatase activity"/>
    <property type="evidence" value="ECO:0007669"/>
    <property type="project" value="TreeGrafter"/>
</dbReference>
<protein>
    <submittedName>
        <fullName evidence="1">Broad specificity phosphatase PhoE</fullName>
    </submittedName>
</protein>
<dbReference type="EMBL" id="QTUA01000001">
    <property type="protein sequence ID" value="REF30093.1"/>
    <property type="molecule type" value="Genomic_DNA"/>
</dbReference>
<dbReference type="Gene3D" id="3.40.50.1240">
    <property type="entry name" value="Phosphoglycerate mutase-like"/>
    <property type="match status" value="1"/>
</dbReference>
<reference evidence="1 2" key="1">
    <citation type="submission" date="2018-08" db="EMBL/GenBank/DDBJ databases">
        <title>Sequencing the genomes of 1000 actinobacteria strains.</title>
        <authorList>
            <person name="Klenk H.-P."/>
        </authorList>
    </citation>
    <scope>NUCLEOTIDE SEQUENCE [LARGE SCALE GENOMIC DNA]</scope>
    <source>
        <strain evidence="1 2">DSM 22967</strain>
    </source>
</reference>
<comment type="caution">
    <text evidence="1">The sequence shown here is derived from an EMBL/GenBank/DDBJ whole genome shotgun (WGS) entry which is preliminary data.</text>
</comment>
<dbReference type="Pfam" id="PF00300">
    <property type="entry name" value="His_Phos_1"/>
    <property type="match status" value="1"/>
</dbReference>
<dbReference type="InterPro" id="IPR013078">
    <property type="entry name" value="His_Pase_superF_clade-1"/>
</dbReference>
<organism evidence="1 2">
    <name type="scientific">Calidifontibacter indicus</name>
    <dbReference type="NCBI Taxonomy" id="419650"/>
    <lineage>
        <taxon>Bacteria</taxon>
        <taxon>Bacillati</taxon>
        <taxon>Actinomycetota</taxon>
        <taxon>Actinomycetes</taxon>
        <taxon>Micrococcales</taxon>
        <taxon>Dermacoccaceae</taxon>
        <taxon>Calidifontibacter</taxon>
    </lineage>
</organism>
<sequence length="213" mass="23454">MSTRTVVHLVRHGEVHNPQGVLYGRMPGFHLSELGREMAVVVGEYLSTHDVTHLVSSPLERAQETIEPLAETLHQAVTIDERVIEAGNDFEGMTVGSNPKQLLNPRLWPKLVNPTVPSWGEPYTQIASRMQAAVADARDAARGHEAVIVSHQLPVWIARLAFEGRRYWHDPRKRECSLASVTSIGFADDNLLSIQYSEPAAALVARASKVPGA</sequence>
<evidence type="ECO:0000313" key="1">
    <source>
        <dbReference type="EMBL" id="REF30093.1"/>
    </source>
</evidence>
<dbReference type="Proteomes" id="UP000256253">
    <property type="component" value="Unassembled WGS sequence"/>
</dbReference>